<dbReference type="Ensembl" id="ENSPMRT00000032691.1">
    <property type="protein sequence ID" value="ENSPMRP00000030825.1"/>
    <property type="gene ID" value="ENSPMRG00000019898.1"/>
</dbReference>
<dbReference type="InterPro" id="IPR007052">
    <property type="entry name" value="CS_dom"/>
</dbReference>
<keyword evidence="8" id="KW-0067">ATP-binding</keyword>
<evidence type="ECO:0000256" key="2">
    <source>
        <dbReference type="ARBA" id="ARBA00022473"/>
    </source>
</evidence>
<evidence type="ECO:0000259" key="14">
    <source>
        <dbReference type="PROSITE" id="PS50103"/>
    </source>
</evidence>
<dbReference type="Pfam" id="PF00270">
    <property type="entry name" value="DEAD"/>
    <property type="match status" value="1"/>
</dbReference>
<dbReference type="CDD" id="cd20435">
    <property type="entry name" value="Tudor_TDRD12_rpt2"/>
    <property type="match status" value="1"/>
</dbReference>
<name>A0A670K3T7_PODMU</name>
<dbReference type="GeneTree" id="ENSGT00420000029847"/>
<keyword evidence="13" id="KW-0863">Zinc-finger</keyword>
<dbReference type="GO" id="GO:0051321">
    <property type="term" value="P:meiotic cell cycle"/>
    <property type="evidence" value="ECO:0007669"/>
    <property type="project" value="UniProtKB-KW"/>
</dbReference>
<dbReference type="GO" id="GO:0007283">
    <property type="term" value="P:spermatogenesis"/>
    <property type="evidence" value="ECO:0007669"/>
    <property type="project" value="UniProtKB-KW"/>
</dbReference>
<evidence type="ECO:0000256" key="9">
    <source>
        <dbReference type="ARBA" id="ARBA00022871"/>
    </source>
</evidence>
<dbReference type="Pfam" id="PF00567">
    <property type="entry name" value="TUDOR"/>
    <property type="match status" value="2"/>
</dbReference>
<evidence type="ECO:0000256" key="8">
    <source>
        <dbReference type="ARBA" id="ARBA00022840"/>
    </source>
</evidence>
<dbReference type="InterPro" id="IPR011545">
    <property type="entry name" value="DEAD/DEAH_box_helicase_dom"/>
</dbReference>
<evidence type="ECO:0000256" key="10">
    <source>
        <dbReference type="ARBA" id="ARBA00023158"/>
    </source>
</evidence>
<reference evidence="16" key="2">
    <citation type="submission" date="2025-08" db="UniProtKB">
        <authorList>
            <consortium name="Ensembl"/>
        </authorList>
    </citation>
    <scope>IDENTIFICATION</scope>
</reference>
<reference evidence="16" key="3">
    <citation type="submission" date="2025-09" db="UniProtKB">
        <authorList>
            <consortium name="Ensembl"/>
        </authorList>
    </citation>
    <scope>IDENTIFICATION</scope>
</reference>
<keyword evidence="2" id="KW-0217">Developmental protein</keyword>
<keyword evidence="17" id="KW-1185">Reference proteome</keyword>
<dbReference type="InterPro" id="IPR035437">
    <property type="entry name" value="SNase_OB-fold_sf"/>
</dbReference>
<evidence type="ECO:0000256" key="6">
    <source>
        <dbReference type="ARBA" id="ARBA00022801"/>
    </source>
</evidence>
<keyword evidence="13" id="KW-0479">Metal-binding</keyword>
<dbReference type="PROSITE" id="PS51203">
    <property type="entry name" value="CS"/>
    <property type="match status" value="1"/>
</dbReference>
<comment type="catalytic activity">
    <reaction evidence="12">
        <text>ATP + H2O = ADP + phosphate + H(+)</text>
        <dbReference type="Rhea" id="RHEA:13065"/>
        <dbReference type="ChEBI" id="CHEBI:15377"/>
        <dbReference type="ChEBI" id="CHEBI:15378"/>
        <dbReference type="ChEBI" id="CHEBI:30616"/>
        <dbReference type="ChEBI" id="CHEBI:43474"/>
        <dbReference type="ChEBI" id="CHEBI:456216"/>
        <dbReference type="EC" id="3.6.4.13"/>
    </reaction>
</comment>
<dbReference type="GO" id="GO:0003676">
    <property type="term" value="F:nucleic acid binding"/>
    <property type="evidence" value="ECO:0007669"/>
    <property type="project" value="InterPro"/>
</dbReference>
<dbReference type="OMA" id="KMHKEVV"/>
<dbReference type="Gene3D" id="3.40.50.300">
    <property type="entry name" value="P-loop containing nucleotide triphosphate hydrolases"/>
    <property type="match status" value="2"/>
</dbReference>
<protein>
    <recommendedName>
        <fullName evidence="1">RNA helicase</fullName>
        <ecNumber evidence="1">3.6.4.13</ecNumber>
    </recommendedName>
</protein>
<evidence type="ECO:0000256" key="13">
    <source>
        <dbReference type="PROSITE-ProRule" id="PRU00723"/>
    </source>
</evidence>
<keyword evidence="4" id="KW-0547">Nucleotide-binding</keyword>
<evidence type="ECO:0000256" key="7">
    <source>
        <dbReference type="ARBA" id="ARBA00022806"/>
    </source>
</evidence>
<dbReference type="GO" id="GO:0016787">
    <property type="term" value="F:hydrolase activity"/>
    <property type="evidence" value="ECO:0007669"/>
    <property type="project" value="UniProtKB-KW"/>
</dbReference>
<evidence type="ECO:0000256" key="11">
    <source>
        <dbReference type="ARBA" id="ARBA00023254"/>
    </source>
</evidence>
<evidence type="ECO:0000256" key="1">
    <source>
        <dbReference type="ARBA" id="ARBA00012552"/>
    </source>
</evidence>
<feature type="domain" description="CS" evidence="15">
    <location>
        <begin position="1011"/>
        <end position="1097"/>
    </location>
</feature>
<proteinExistence type="predicted"/>
<dbReference type="InterPro" id="IPR002999">
    <property type="entry name" value="Tudor"/>
</dbReference>
<dbReference type="PANTHER" id="PTHR22655:SF2">
    <property type="entry name" value="ATP-DEPENDENT RNA HELICASE TDRD12-RELATED"/>
    <property type="match status" value="1"/>
</dbReference>
<dbReference type="Gene3D" id="2.30.30.140">
    <property type="match status" value="2"/>
</dbReference>
<dbReference type="Gene3D" id="2.60.40.790">
    <property type="match status" value="1"/>
</dbReference>
<dbReference type="EC" id="3.6.4.13" evidence="1"/>
<dbReference type="InterPro" id="IPR027417">
    <property type="entry name" value="P-loop_NTPase"/>
</dbReference>
<dbReference type="Gene3D" id="2.40.50.90">
    <property type="match status" value="1"/>
</dbReference>
<dbReference type="InterPro" id="IPR008978">
    <property type="entry name" value="HSP20-like_chaperone"/>
</dbReference>
<dbReference type="SUPFAM" id="SSF63748">
    <property type="entry name" value="Tudor/PWWP/MBT"/>
    <property type="match status" value="2"/>
</dbReference>
<dbReference type="AlphaFoldDB" id="A0A670K3T7"/>
<dbReference type="GO" id="GO:0003724">
    <property type="term" value="F:RNA helicase activity"/>
    <property type="evidence" value="ECO:0007669"/>
    <property type="project" value="UniProtKB-EC"/>
</dbReference>
<feature type="zinc finger region" description="C3H1-type" evidence="13">
    <location>
        <begin position="699"/>
        <end position="727"/>
    </location>
</feature>
<keyword evidence="5" id="KW-0221">Differentiation</keyword>
<keyword evidence="3" id="KW-0677">Repeat</keyword>
<dbReference type="SUPFAM" id="SSF49764">
    <property type="entry name" value="HSP20-like chaperones"/>
    <property type="match status" value="1"/>
</dbReference>
<keyword evidence="13" id="KW-0862">Zinc</keyword>
<organism evidence="16 17">
    <name type="scientific">Podarcis muralis</name>
    <name type="common">Wall lizard</name>
    <name type="synonym">Lacerta muralis</name>
    <dbReference type="NCBI Taxonomy" id="64176"/>
    <lineage>
        <taxon>Eukaryota</taxon>
        <taxon>Metazoa</taxon>
        <taxon>Chordata</taxon>
        <taxon>Craniata</taxon>
        <taxon>Vertebrata</taxon>
        <taxon>Euteleostomi</taxon>
        <taxon>Lepidosauria</taxon>
        <taxon>Squamata</taxon>
        <taxon>Bifurcata</taxon>
        <taxon>Unidentata</taxon>
        <taxon>Episquamata</taxon>
        <taxon>Laterata</taxon>
        <taxon>Lacertibaenia</taxon>
        <taxon>Lacertidae</taxon>
        <taxon>Podarcis</taxon>
    </lineage>
</organism>
<gene>
    <name evidence="16" type="primary">TDRD12</name>
</gene>
<evidence type="ECO:0000256" key="3">
    <source>
        <dbReference type="ARBA" id="ARBA00022737"/>
    </source>
</evidence>
<evidence type="ECO:0000256" key="4">
    <source>
        <dbReference type="ARBA" id="ARBA00022741"/>
    </source>
</evidence>
<keyword evidence="9" id="KW-0744">Spermatogenesis</keyword>
<dbReference type="GO" id="GO:0008270">
    <property type="term" value="F:zinc ion binding"/>
    <property type="evidence" value="ECO:0007669"/>
    <property type="project" value="UniProtKB-KW"/>
</dbReference>
<feature type="domain" description="C3H1-type" evidence="14">
    <location>
        <begin position="699"/>
        <end position="727"/>
    </location>
</feature>
<dbReference type="GO" id="GO:0031047">
    <property type="term" value="P:regulatory ncRNA-mediated gene silencing"/>
    <property type="evidence" value="ECO:0007669"/>
    <property type="project" value="UniProtKB-KW"/>
</dbReference>
<evidence type="ECO:0000313" key="17">
    <source>
        <dbReference type="Proteomes" id="UP000472272"/>
    </source>
</evidence>
<accession>A0A670K3T7</accession>
<keyword evidence="6" id="KW-0378">Hydrolase</keyword>
<evidence type="ECO:0000256" key="5">
    <source>
        <dbReference type="ARBA" id="ARBA00022782"/>
    </source>
</evidence>
<evidence type="ECO:0000259" key="15">
    <source>
        <dbReference type="PROSITE" id="PS51203"/>
    </source>
</evidence>
<dbReference type="Proteomes" id="UP000472272">
    <property type="component" value="Chromosome 8"/>
</dbReference>
<keyword evidence="11" id="KW-0469">Meiosis</keyword>
<keyword evidence="10" id="KW-0943">RNA-mediated gene silencing</keyword>
<sequence length="1137" mass="130570">MLQRKLIENPWCFWGYIKGGGSIVENEMEYKKLQSEMNLFYNKFHRYVDDIKPSVLEKGQVCAVYCQEMKSWCRAVVKSIISCTDYYLAECFLVDYAKSVPVKTDRICVALESFMRLPYRAMKFRLYGTKPATLRVNYYNDKAKIVPANRWDIAAIHYFQNLLNATTKVEAKLCAVEEDSFDVDLYVTIKEEKICVNDDLLAKKFAFYEAPKSTTISAVEDQKRETPLSLEPLSEEINPALVLWPMLLQAKETKAFETCEYDRSASQMNRQDGGYAFRPAVLNKNIEPCLSLETAPLFPTLKKELLRNQFPGPNHVQSYSWPPIARGCDSVIISPENDPLLYLLPIITFLQSRSCYVSLPARSGPVALILCPGQKKAELVFEFLETYSRCSRPIHPILLLLGTNKEEIQSIRIPRGCEVLITTPYTLLRLLEYHSLLFLRLCHLVLDEIDVLFAEANIEIFRILEYYKTALNVEEKESAPQQIVAIGRHWSKNIEHLTKEFMNDPYVVITSMEEAAIYGKVQQVVQLCLECDRISTLLQSLDFTPTNVQKTLIFTSSVEETDIIYKAVESTSIFCLKMHPDIGFHFDYVLEQWKKKFSSGTHVVLVLTDDCIRTLGITDATRVVHFSFPASPRIFGARLYSLSDNFQNSPNAKSILLLTEKSAPHAVGVMHYLKRTETNIPPELCNFTSGVLEAKEDRKKGRPLCRYLKAYGVCKDKKRCPDRHRVSLQIDVLQKVTNETLPATGNVTILPLFIVDATNYFGRIVSKQKDPYAALADEVNAFYKKAKNLVPADPLEKLAVYGLREENTFHRVQVLEVPPKGENSVFYSVHIKYIDEGRFGQVQNYKLLYLPEQFQALPPQAVEFIVCRVKPIDNEVEWNPKVTRYINQMIRGKPHEAKIVLALGNTIWVDPVVRVTRLLDLKTSINEYNIRSKILSTGMGTDNPEHISELQKLYRDAETVQEEKELPALGLDSMALVVSSNSMILYWKFLCRNLYLKIKSILTTVFFPFFSFYPSIKWFEKQDVVVLKIKLQNITSYDCKFFSQRIIFSASVEDRFYLADMELQKNIIKEKSACDLKNGEPVITLAKEKAEPWCNLLKHKNPHVSFDFDYLDYSEERSPFSAGKPLIAFYVYVSLRS</sequence>
<dbReference type="SUPFAM" id="SSF52540">
    <property type="entry name" value="P-loop containing nucleoside triphosphate hydrolases"/>
    <property type="match status" value="2"/>
</dbReference>
<keyword evidence="7" id="KW-0347">Helicase</keyword>
<reference evidence="16 17" key="1">
    <citation type="journal article" date="2019" name="Proc. Natl. Acad. Sci. U.S.A.">
        <title>Regulatory changes in pterin and carotenoid genes underlie balanced color polymorphisms in the wall lizard.</title>
        <authorList>
            <person name="Andrade P."/>
            <person name="Pinho C."/>
            <person name="Perez I de Lanuza G."/>
            <person name="Afonso S."/>
            <person name="Brejcha J."/>
            <person name="Rubin C.J."/>
            <person name="Wallerman O."/>
            <person name="Pereira P."/>
            <person name="Sabatino S.J."/>
            <person name="Bellati A."/>
            <person name="Pellitteri-Rosa D."/>
            <person name="Bosakova Z."/>
            <person name="Bunikis I."/>
            <person name="Carretero M.A."/>
            <person name="Feiner N."/>
            <person name="Marsik P."/>
            <person name="Pauperio F."/>
            <person name="Salvi D."/>
            <person name="Soler L."/>
            <person name="While G.M."/>
            <person name="Uller T."/>
            <person name="Font E."/>
            <person name="Andersson L."/>
            <person name="Carneiro M."/>
        </authorList>
    </citation>
    <scope>NUCLEOTIDE SEQUENCE</scope>
</reference>
<dbReference type="GO" id="GO:0005524">
    <property type="term" value="F:ATP binding"/>
    <property type="evidence" value="ECO:0007669"/>
    <property type="project" value="UniProtKB-KW"/>
</dbReference>
<evidence type="ECO:0000256" key="12">
    <source>
        <dbReference type="ARBA" id="ARBA00047984"/>
    </source>
</evidence>
<dbReference type="PANTHER" id="PTHR22655">
    <property type="entry name" value="ATP-DEPENDENT RNA HELICASE TDRD12-RELATED"/>
    <property type="match status" value="1"/>
</dbReference>
<dbReference type="InterPro" id="IPR000571">
    <property type="entry name" value="Znf_CCCH"/>
</dbReference>
<dbReference type="PROSITE" id="PS50103">
    <property type="entry name" value="ZF_C3H1"/>
    <property type="match status" value="1"/>
</dbReference>
<evidence type="ECO:0000313" key="16">
    <source>
        <dbReference type="Ensembl" id="ENSPMRP00000030825.1"/>
    </source>
</evidence>
<dbReference type="GO" id="GO:0042078">
    <property type="term" value="P:germ-line stem cell division"/>
    <property type="evidence" value="ECO:0007669"/>
    <property type="project" value="TreeGrafter"/>
</dbReference>